<evidence type="ECO:0000256" key="3">
    <source>
        <dbReference type="ARBA" id="ARBA00022833"/>
    </source>
</evidence>
<protein>
    <submittedName>
        <fullName evidence="9">Tripartite motif-containing protein 2-like</fullName>
    </submittedName>
</protein>
<dbReference type="SMART" id="SM00336">
    <property type="entry name" value="BBOX"/>
    <property type="match status" value="1"/>
</dbReference>
<dbReference type="RefSeq" id="XP_035678792.1">
    <property type="nucleotide sequence ID" value="XM_035822899.1"/>
</dbReference>
<evidence type="ECO:0000256" key="5">
    <source>
        <dbReference type="SAM" id="Coils"/>
    </source>
</evidence>
<keyword evidence="1" id="KW-0479">Metal-binding</keyword>
<dbReference type="PROSITE" id="PS50119">
    <property type="entry name" value="ZF_BBOX"/>
    <property type="match status" value="1"/>
</dbReference>
<feature type="domain" description="B box-type" evidence="7">
    <location>
        <begin position="135"/>
        <end position="177"/>
    </location>
</feature>
<keyword evidence="5" id="KW-0175">Coiled coil</keyword>
<dbReference type="KEGG" id="bfo:118417349"/>
<evidence type="ECO:0000313" key="9">
    <source>
        <dbReference type="RefSeq" id="XP_035678792.1"/>
    </source>
</evidence>
<keyword evidence="8" id="KW-1185">Reference proteome</keyword>
<feature type="domain" description="RING-type" evidence="6">
    <location>
        <begin position="59"/>
        <end position="97"/>
    </location>
</feature>
<dbReference type="InterPro" id="IPR013083">
    <property type="entry name" value="Znf_RING/FYVE/PHD"/>
</dbReference>
<dbReference type="InterPro" id="IPR001841">
    <property type="entry name" value="Znf_RING"/>
</dbReference>
<dbReference type="InterPro" id="IPR017907">
    <property type="entry name" value="Znf_RING_CS"/>
</dbReference>
<organism evidence="8 9">
    <name type="scientific">Branchiostoma floridae</name>
    <name type="common">Florida lancelet</name>
    <name type="synonym">Amphioxus</name>
    <dbReference type="NCBI Taxonomy" id="7739"/>
    <lineage>
        <taxon>Eukaryota</taxon>
        <taxon>Metazoa</taxon>
        <taxon>Chordata</taxon>
        <taxon>Cephalochordata</taxon>
        <taxon>Leptocardii</taxon>
        <taxon>Amphioxiformes</taxon>
        <taxon>Branchiostomatidae</taxon>
        <taxon>Branchiostoma</taxon>
    </lineage>
</organism>
<dbReference type="Proteomes" id="UP000001554">
    <property type="component" value="Chromosome 6"/>
</dbReference>
<gene>
    <name evidence="9" type="primary">LOC118417349</name>
</gene>
<reference evidence="8" key="1">
    <citation type="journal article" date="2020" name="Nat. Ecol. Evol.">
        <title>Deeply conserved synteny resolves early events in vertebrate evolution.</title>
        <authorList>
            <person name="Simakov O."/>
            <person name="Marletaz F."/>
            <person name="Yue J.X."/>
            <person name="O'Connell B."/>
            <person name="Jenkins J."/>
            <person name="Brandt A."/>
            <person name="Calef R."/>
            <person name="Tung C.H."/>
            <person name="Huang T.K."/>
            <person name="Schmutz J."/>
            <person name="Satoh N."/>
            <person name="Yu J.K."/>
            <person name="Putnam N.H."/>
            <person name="Green R.E."/>
            <person name="Rokhsar D.S."/>
        </authorList>
    </citation>
    <scope>NUCLEOTIDE SEQUENCE [LARGE SCALE GENOMIC DNA]</scope>
    <source>
        <strain evidence="8">S238N-H82</strain>
    </source>
</reference>
<dbReference type="Gene3D" id="3.30.160.60">
    <property type="entry name" value="Classic Zinc Finger"/>
    <property type="match status" value="1"/>
</dbReference>
<evidence type="ECO:0000259" key="7">
    <source>
        <dbReference type="PROSITE" id="PS50119"/>
    </source>
</evidence>
<accession>A0A9J7LA02</accession>
<dbReference type="PANTHER" id="PTHR25462:SF229">
    <property type="entry name" value="TRANSCRIPTION INTERMEDIARY FACTOR 1-BETA"/>
    <property type="match status" value="1"/>
</dbReference>
<evidence type="ECO:0000313" key="8">
    <source>
        <dbReference type="Proteomes" id="UP000001554"/>
    </source>
</evidence>
<evidence type="ECO:0000259" key="6">
    <source>
        <dbReference type="PROSITE" id="PS50089"/>
    </source>
</evidence>
<dbReference type="InterPro" id="IPR000315">
    <property type="entry name" value="Znf_B-box"/>
</dbReference>
<dbReference type="PANTHER" id="PTHR25462">
    <property type="entry name" value="BONUS, ISOFORM C-RELATED"/>
    <property type="match status" value="1"/>
</dbReference>
<keyword evidence="2 4" id="KW-0863">Zinc-finger</keyword>
<dbReference type="SUPFAM" id="SSF57850">
    <property type="entry name" value="RING/U-box"/>
    <property type="match status" value="1"/>
</dbReference>
<evidence type="ECO:0000256" key="4">
    <source>
        <dbReference type="PROSITE-ProRule" id="PRU00024"/>
    </source>
</evidence>
<evidence type="ECO:0000256" key="1">
    <source>
        <dbReference type="ARBA" id="ARBA00022723"/>
    </source>
</evidence>
<dbReference type="GeneID" id="118417349"/>
<sequence length="390" mass="43862">MCGESAVCSQILICTCVYTAYDTVEQLGVVVQRPWLAKLQTKMASVATGWSFPEDSMSCGICLQPFKRPKILPCGHTFCEECLVEAARGGLRCPTCRVRVPLKGGVAALPNNYQVTEMCQKFSELAAAARDATQQWDATCENHPPEKLRLFCQTCEVPVCNQCLDDSAHKGHKNVITVKQAVEKRMTTVTPLLKEKKRQIEERRQYLEKLSHLEEQVDEVKSQDEQAITDLYEEMAWLLSENKQKRLGAIRNGYQCSMRIINESKSEVQQQLQQMNSVKEVEQAIENAGIAFLSDEPEELRWKLAQISVDPLPGPLVVKATVFHPDEVKSGQLTIGRLGTREFSMDTQWKTVLYKFLSSVGNACSYGRSKEDEETTIPLMVTETPETVSE</sequence>
<dbReference type="PROSITE" id="PS00518">
    <property type="entry name" value="ZF_RING_1"/>
    <property type="match status" value="1"/>
</dbReference>
<evidence type="ECO:0000256" key="2">
    <source>
        <dbReference type="ARBA" id="ARBA00022771"/>
    </source>
</evidence>
<dbReference type="PROSITE" id="PS50089">
    <property type="entry name" value="ZF_RING_2"/>
    <property type="match status" value="1"/>
</dbReference>
<dbReference type="GO" id="GO:0008270">
    <property type="term" value="F:zinc ion binding"/>
    <property type="evidence" value="ECO:0007669"/>
    <property type="project" value="UniProtKB-KW"/>
</dbReference>
<proteinExistence type="predicted"/>
<dbReference type="SMART" id="SM00184">
    <property type="entry name" value="RING"/>
    <property type="match status" value="1"/>
</dbReference>
<reference evidence="9" key="2">
    <citation type="submission" date="2025-08" db="UniProtKB">
        <authorList>
            <consortium name="RefSeq"/>
        </authorList>
    </citation>
    <scope>IDENTIFICATION</scope>
    <source>
        <strain evidence="9">S238N-H82</strain>
        <tissue evidence="9">Testes</tissue>
    </source>
</reference>
<dbReference type="AlphaFoldDB" id="A0A9J7LA02"/>
<dbReference type="OrthoDB" id="654191at2759"/>
<dbReference type="InterPro" id="IPR047153">
    <property type="entry name" value="TRIM45/56/19-like"/>
</dbReference>
<dbReference type="Gene3D" id="3.30.40.10">
    <property type="entry name" value="Zinc/RING finger domain, C3HC4 (zinc finger)"/>
    <property type="match status" value="1"/>
</dbReference>
<dbReference type="Pfam" id="PF13445">
    <property type="entry name" value="zf-RING_UBOX"/>
    <property type="match status" value="1"/>
</dbReference>
<dbReference type="GO" id="GO:0061630">
    <property type="term" value="F:ubiquitin protein ligase activity"/>
    <property type="evidence" value="ECO:0000318"/>
    <property type="project" value="GO_Central"/>
</dbReference>
<name>A0A9J7LA02_BRAFL</name>
<dbReference type="Pfam" id="PF00643">
    <property type="entry name" value="zf-B_box"/>
    <property type="match status" value="1"/>
</dbReference>
<feature type="coiled-coil region" evidence="5">
    <location>
        <begin position="196"/>
        <end position="223"/>
    </location>
</feature>
<dbReference type="OMA" id="DATCENH"/>
<dbReference type="InterPro" id="IPR027370">
    <property type="entry name" value="Znf-RING_euk"/>
</dbReference>
<dbReference type="CDD" id="cd19756">
    <property type="entry name" value="Bbox2"/>
    <property type="match status" value="1"/>
</dbReference>
<dbReference type="SUPFAM" id="SSF57845">
    <property type="entry name" value="B-box zinc-binding domain"/>
    <property type="match status" value="1"/>
</dbReference>
<keyword evidence="3" id="KW-0862">Zinc</keyword>